<comment type="caution">
    <text evidence="4">The sequence shown here is derived from an EMBL/GenBank/DDBJ whole genome shotgun (WGS) entry which is preliminary data.</text>
</comment>
<dbReference type="EMBL" id="JBHSLU010000148">
    <property type="protein sequence ID" value="MFC5509117.1"/>
    <property type="molecule type" value="Genomic_DNA"/>
</dbReference>
<dbReference type="InterPro" id="IPR011033">
    <property type="entry name" value="PRC_barrel-like_sf"/>
</dbReference>
<evidence type="ECO:0000313" key="5">
    <source>
        <dbReference type="Proteomes" id="UP001596060"/>
    </source>
</evidence>
<feature type="region of interest" description="Disordered" evidence="1">
    <location>
        <begin position="26"/>
        <end position="48"/>
    </location>
</feature>
<keyword evidence="2" id="KW-0732">Signal</keyword>
<evidence type="ECO:0000256" key="2">
    <source>
        <dbReference type="SAM" id="SignalP"/>
    </source>
</evidence>
<name>A0ABW0PBD6_9HYPH</name>
<dbReference type="Gene3D" id="2.30.30.240">
    <property type="entry name" value="PRC-barrel domain"/>
    <property type="match status" value="1"/>
</dbReference>
<dbReference type="PANTHER" id="PTHR36505">
    <property type="entry name" value="BLR1072 PROTEIN"/>
    <property type="match status" value="1"/>
</dbReference>
<evidence type="ECO:0000313" key="4">
    <source>
        <dbReference type="EMBL" id="MFC5509117.1"/>
    </source>
</evidence>
<dbReference type="RefSeq" id="WP_066717538.1">
    <property type="nucleotide sequence ID" value="NZ_JBHSLU010000148.1"/>
</dbReference>
<proteinExistence type="predicted"/>
<sequence>MFKHPIAATSLALALMSATAIAQTSAPAPSAPSAAPSTTAPSTAAPAATGTQTLAAQNQAMRGNWRASKLMGVDIYGPDNEKVGDVTEVLIDQSGKITGVTVGVGGFLGIGTKDVAVKFEEVTWSMQPMASTASGTAATGTNATGTTATGTTATGTAATAPRATGTASTTAMDQMYPDHGKINMTKDQLKAAPAVTYSNT</sequence>
<feature type="region of interest" description="Disordered" evidence="1">
    <location>
        <begin position="132"/>
        <end position="168"/>
    </location>
</feature>
<accession>A0ABW0PBD6</accession>
<dbReference type="PANTHER" id="PTHR36505:SF1">
    <property type="entry name" value="BLR1072 PROTEIN"/>
    <property type="match status" value="1"/>
</dbReference>
<gene>
    <name evidence="4" type="ORF">ACFPN9_28210</name>
</gene>
<organism evidence="4 5">
    <name type="scientific">Bosea massiliensis</name>
    <dbReference type="NCBI Taxonomy" id="151419"/>
    <lineage>
        <taxon>Bacteria</taxon>
        <taxon>Pseudomonadati</taxon>
        <taxon>Pseudomonadota</taxon>
        <taxon>Alphaproteobacteria</taxon>
        <taxon>Hyphomicrobiales</taxon>
        <taxon>Boseaceae</taxon>
        <taxon>Bosea</taxon>
    </lineage>
</organism>
<reference evidence="5" key="1">
    <citation type="journal article" date="2019" name="Int. J. Syst. Evol. Microbiol.">
        <title>The Global Catalogue of Microorganisms (GCM) 10K type strain sequencing project: providing services to taxonomists for standard genome sequencing and annotation.</title>
        <authorList>
            <consortium name="The Broad Institute Genomics Platform"/>
            <consortium name="The Broad Institute Genome Sequencing Center for Infectious Disease"/>
            <person name="Wu L."/>
            <person name="Ma J."/>
        </authorList>
    </citation>
    <scope>NUCLEOTIDE SEQUENCE [LARGE SCALE GENOMIC DNA]</scope>
    <source>
        <strain evidence="5">CCUG 43117</strain>
    </source>
</reference>
<feature type="domain" description="PRC-barrel" evidence="3">
    <location>
        <begin position="66"/>
        <end position="120"/>
    </location>
</feature>
<evidence type="ECO:0000259" key="3">
    <source>
        <dbReference type="Pfam" id="PF05239"/>
    </source>
</evidence>
<dbReference type="InterPro" id="IPR027275">
    <property type="entry name" value="PRC-brl_dom"/>
</dbReference>
<dbReference type="Proteomes" id="UP001596060">
    <property type="component" value="Unassembled WGS sequence"/>
</dbReference>
<feature type="chain" id="PRO_5046289029" evidence="2">
    <location>
        <begin position="23"/>
        <end position="200"/>
    </location>
</feature>
<dbReference type="SUPFAM" id="SSF50346">
    <property type="entry name" value="PRC-barrel domain"/>
    <property type="match status" value="1"/>
</dbReference>
<feature type="signal peptide" evidence="2">
    <location>
        <begin position="1"/>
        <end position="22"/>
    </location>
</feature>
<evidence type="ECO:0000256" key="1">
    <source>
        <dbReference type="SAM" id="MobiDB-lite"/>
    </source>
</evidence>
<protein>
    <submittedName>
        <fullName evidence="4">PRC-barrel domain-containing protein</fullName>
    </submittedName>
</protein>
<dbReference type="Pfam" id="PF05239">
    <property type="entry name" value="PRC"/>
    <property type="match status" value="1"/>
</dbReference>
<keyword evidence="5" id="KW-1185">Reference proteome</keyword>